<evidence type="ECO:0000256" key="4">
    <source>
        <dbReference type="ARBA" id="ARBA00022723"/>
    </source>
</evidence>
<evidence type="ECO:0000256" key="7">
    <source>
        <dbReference type="ARBA" id="ARBA00023033"/>
    </source>
</evidence>
<dbReference type="FunFam" id="1.10.630.10:FF:000006">
    <property type="entry name" value="Cytochrome P450 302a1, mitochondrial"/>
    <property type="match status" value="1"/>
</dbReference>
<evidence type="ECO:0000256" key="5">
    <source>
        <dbReference type="ARBA" id="ARBA00023002"/>
    </source>
</evidence>
<dbReference type="InterPro" id="IPR017972">
    <property type="entry name" value="Cyt_P450_CS"/>
</dbReference>
<keyword evidence="3 8" id="KW-0349">Heme</keyword>
<evidence type="ECO:0000256" key="1">
    <source>
        <dbReference type="ARBA" id="ARBA00001971"/>
    </source>
</evidence>
<keyword evidence="4 8" id="KW-0479">Metal-binding</keyword>
<dbReference type="PANTHER" id="PTHR24279">
    <property type="entry name" value="CYTOCHROME P450"/>
    <property type="match status" value="1"/>
</dbReference>
<dbReference type="EMBL" id="KY852380">
    <property type="protein sequence ID" value="AVL92818.1"/>
    <property type="molecule type" value="mRNA"/>
</dbReference>
<dbReference type="GO" id="GO:0020037">
    <property type="term" value="F:heme binding"/>
    <property type="evidence" value="ECO:0007669"/>
    <property type="project" value="InterPro"/>
</dbReference>
<comment type="similarity">
    <text evidence="2 9">Belongs to the cytochrome P450 family.</text>
</comment>
<name>A0A6F8GXJ4_LOCMI</name>
<dbReference type="InterPro" id="IPR001128">
    <property type="entry name" value="Cyt_P450"/>
</dbReference>
<dbReference type="PROSITE" id="PS00086">
    <property type="entry name" value="CYTOCHROME_P450"/>
    <property type="match status" value="1"/>
</dbReference>
<dbReference type="InterPro" id="IPR050479">
    <property type="entry name" value="CYP11_CYP27_families"/>
</dbReference>
<dbReference type="GO" id="GO:0016705">
    <property type="term" value="F:oxidoreductase activity, acting on paired donors, with incorporation or reduction of molecular oxygen"/>
    <property type="evidence" value="ECO:0007669"/>
    <property type="project" value="InterPro"/>
</dbReference>
<dbReference type="PRINTS" id="PR00463">
    <property type="entry name" value="EP450I"/>
</dbReference>
<comment type="cofactor">
    <cofactor evidence="1 8">
        <name>heme</name>
        <dbReference type="ChEBI" id="CHEBI:30413"/>
    </cofactor>
</comment>
<feature type="binding site" description="axial binding residue" evidence="8">
    <location>
        <position position="471"/>
    </location>
    <ligand>
        <name>heme</name>
        <dbReference type="ChEBI" id="CHEBI:30413"/>
    </ligand>
    <ligandPart>
        <name>Fe</name>
        <dbReference type="ChEBI" id="CHEBI:18248"/>
    </ligandPart>
</feature>
<evidence type="ECO:0000256" key="9">
    <source>
        <dbReference type="RuleBase" id="RU000461"/>
    </source>
</evidence>
<organism evidence="10">
    <name type="scientific">Locusta migratoria</name>
    <name type="common">Migratory locust</name>
    <dbReference type="NCBI Taxonomy" id="7004"/>
    <lineage>
        <taxon>Eukaryota</taxon>
        <taxon>Metazoa</taxon>
        <taxon>Ecdysozoa</taxon>
        <taxon>Arthropoda</taxon>
        <taxon>Hexapoda</taxon>
        <taxon>Insecta</taxon>
        <taxon>Pterygota</taxon>
        <taxon>Neoptera</taxon>
        <taxon>Polyneoptera</taxon>
        <taxon>Orthoptera</taxon>
        <taxon>Caelifera</taxon>
        <taxon>Acrididea</taxon>
        <taxon>Acridomorpha</taxon>
        <taxon>Acridoidea</taxon>
        <taxon>Acrididae</taxon>
        <taxon>Oedipodinae</taxon>
        <taxon>Locusta</taxon>
    </lineage>
</organism>
<evidence type="ECO:0000256" key="2">
    <source>
        <dbReference type="ARBA" id="ARBA00010617"/>
    </source>
</evidence>
<evidence type="ECO:0000256" key="8">
    <source>
        <dbReference type="PIRSR" id="PIRSR602401-1"/>
    </source>
</evidence>
<proteinExistence type="evidence at transcript level"/>
<reference evidence="10" key="1">
    <citation type="submission" date="2017-03" db="EMBL/GenBank/DDBJ databases">
        <authorList>
            <person name="Zhang X.Y."/>
            <person name="Li Y.H."/>
            <person name="Kang X.L."/>
            <person name="Wu H.H."/>
            <person name="Yu R.R."/>
            <person name="Guo Y.Q."/>
            <person name="Wang J.X."/>
            <person name="Zhang J.Z."/>
            <person name="Ma E.B."/>
        </authorList>
    </citation>
    <scope>NUCLEOTIDE SEQUENCE</scope>
    <source>
        <strain evidence="10">Locust strain-E5</strain>
    </source>
</reference>
<dbReference type="InterPro" id="IPR002401">
    <property type="entry name" value="Cyt_P450_E_grp-I"/>
</dbReference>
<keyword evidence="5 9" id="KW-0560">Oxidoreductase</keyword>
<keyword evidence="7 9" id="KW-0503">Monooxygenase</keyword>
<reference evidence="10" key="2">
    <citation type="journal article" date="2020" name="Int. J. Biol. Macromol.">
        <title>Transcriptome analysis of antennal cytochrome P450s and their transcriptional responses to plant and locust volatiles in Locusta migratoria.</title>
        <authorList>
            <person name="Wu H."/>
            <person name="Liu Y."/>
            <person name="Shi X."/>
            <person name="Zhang X."/>
            <person name="Ye C."/>
            <person name="Zhu K.Y."/>
            <person name="Zhu F."/>
            <person name="Zhang J."/>
            <person name="Ma E."/>
        </authorList>
    </citation>
    <scope>NUCLEOTIDE SEQUENCE</scope>
    <source>
        <strain evidence="10">Locust strain-E5</strain>
    </source>
</reference>
<dbReference type="GO" id="GO:0004497">
    <property type="term" value="F:monooxygenase activity"/>
    <property type="evidence" value="ECO:0007669"/>
    <property type="project" value="UniProtKB-KW"/>
</dbReference>
<evidence type="ECO:0000256" key="3">
    <source>
        <dbReference type="ARBA" id="ARBA00022617"/>
    </source>
</evidence>
<dbReference type="Pfam" id="PF00067">
    <property type="entry name" value="p450"/>
    <property type="match status" value="1"/>
</dbReference>
<dbReference type="InterPro" id="IPR036396">
    <property type="entry name" value="Cyt_P450_sf"/>
</dbReference>
<dbReference type="PRINTS" id="PR00385">
    <property type="entry name" value="P450"/>
</dbReference>
<dbReference type="GO" id="GO:0005506">
    <property type="term" value="F:iron ion binding"/>
    <property type="evidence" value="ECO:0007669"/>
    <property type="project" value="InterPro"/>
</dbReference>
<dbReference type="SUPFAM" id="SSF48264">
    <property type="entry name" value="Cytochrome P450"/>
    <property type="match status" value="1"/>
</dbReference>
<protein>
    <submittedName>
        <fullName evidence="10">CYP450</fullName>
    </submittedName>
</protein>
<sequence>MLSQRVVRALGRRCKSSAVSLECPVQAPVSEAADQPYTVPEEWSHARPYQQVPGPTPLPLLGNTWRFLPLVGDFSIPGMAGVCERLLAQFGPVVRLSGLLGRPDMLFLFDADLVEHVFRTEDALPHRPSMPSLDYYKHVLRKDFFGSAPGVIAVHGEDWQAFRSRVQQPMLQPRTARLYVAPIQEAAQDLVRRCRSLKARDANRELPADFLNELHKWSLESIGRVALDERLGCLDDDAPADTQALIDGVSTFFHYVGILELKAPFWRFCSTPAWRRYVAALDTITSITWRHVQRALRRLQELEASGEAEPPLLLRVLRAADERTACLLALDMFLVGIDTTSTAVASILYQLSQHPGQQERLHREVASELPPADQPVSAHHLDRLVYLKACIKETLRLYPVVIGNGRCLTRNTVIAGYQIPKGTQVVFQHYVMGRSERYFPDAGRFQPERWLQSRTHHPFASLPFGYGRRMCLGRRFADLEIQMVIAKMVQAFRIEWQREPLRYAVHPMFTPDGPLRLRLVDRS</sequence>
<evidence type="ECO:0000256" key="6">
    <source>
        <dbReference type="ARBA" id="ARBA00023004"/>
    </source>
</evidence>
<dbReference type="AlphaFoldDB" id="A0A6F8GXJ4"/>
<evidence type="ECO:0000313" key="10">
    <source>
        <dbReference type="EMBL" id="AVL92818.1"/>
    </source>
</evidence>
<accession>A0A6F8GXJ4</accession>
<keyword evidence="6 8" id="KW-0408">Iron</keyword>
<dbReference type="Gene3D" id="1.10.630.10">
    <property type="entry name" value="Cytochrome P450"/>
    <property type="match status" value="1"/>
</dbReference>
<dbReference type="CDD" id="cd11054">
    <property type="entry name" value="CYP24A1-like"/>
    <property type="match status" value="1"/>
</dbReference>
<dbReference type="PANTHER" id="PTHR24279:SF120">
    <property type="entry name" value="CYTOCHROME P450"/>
    <property type="match status" value="1"/>
</dbReference>